<dbReference type="SUPFAM" id="SSF47175">
    <property type="entry name" value="Cytochromes"/>
    <property type="match status" value="1"/>
</dbReference>
<dbReference type="GO" id="GO:0009055">
    <property type="term" value="F:electron transfer activity"/>
    <property type="evidence" value="ECO:0007669"/>
    <property type="project" value="InterPro"/>
</dbReference>
<evidence type="ECO:0000256" key="6">
    <source>
        <dbReference type="SAM" id="Coils"/>
    </source>
</evidence>
<feature type="coiled-coil region" evidence="6">
    <location>
        <begin position="97"/>
        <end position="124"/>
    </location>
</feature>
<keyword evidence="1" id="KW-0813">Transport</keyword>
<protein>
    <submittedName>
        <fullName evidence="7">Cytochrome c</fullName>
    </submittedName>
</protein>
<dbReference type="GO" id="GO:0042597">
    <property type="term" value="C:periplasmic space"/>
    <property type="evidence" value="ECO:0007669"/>
    <property type="project" value="InterPro"/>
</dbReference>
<proteinExistence type="predicted"/>
<evidence type="ECO:0000256" key="2">
    <source>
        <dbReference type="ARBA" id="ARBA00022617"/>
    </source>
</evidence>
<evidence type="ECO:0000313" key="7">
    <source>
        <dbReference type="EMBL" id="SFV60570.1"/>
    </source>
</evidence>
<gene>
    <name evidence="7" type="ORF">MNB_SUP05-5-261</name>
</gene>
<dbReference type="GO" id="GO:0005506">
    <property type="term" value="F:iron ion binding"/>
    <property type="evidence" value="ECO:0007669"/>
    <property type="project" value="InterPro"/>
</dbReference>
<dbReference type="EMBL" id="FPHJ01000030">
    <property type="protein sequence ID" value="SFV60570.1"/>
    <property type="molecule type" value="Genomic_DNA"/>
</dbReference>
<dbReference type="GO" id="GO:0022900">
    <property type="term" value="P:electron transport chain"/>
    <property type="evidence" value="ECO:0007669"/>
    <property type="project" value="InterPro"/>
</dbReference>
<dbReference type="GO" id="GO:0020037">
    <property type="term" value="F:heme binding"/>
    <property type="evidence" value="ECO:0007669"/>
    <property type="project" value="InterPro"/>
</dbReference>
<dbReference type="PIRSF" id="PIRSF000027">
    <property type="entry name" value="Cytc_c_prime"/>
    <property type="match status" value="1"/>
</dbReference>
<accession>A0A1W1C404</accession>
<keyword evidence="2" id="KW-0349">Heme</keyword>
<dbReference type="AlphaFoldDB" id="A0A1W1C404"/>
<dbReference type="InterPro" id="IPR012127">
    <property type="entry name" value="Cyt_c_prime"/>
</dbReference>
<evidence type="ECO:0000256" key="4">
    <source>
        <dbReference type="ARBA" id="ARBA00022982"/>
    </source>
</evidence>
<keyword evidence="3" id="KW-0479">Metal-binding</keyword>
<reference evidence="7" key="1">
    <citation type="submission" date="2016-10" db="EMBL/GenBank/DDBJ databases">
        <authorList>
            <person name="de Groot N.N."/>
        </authorList>
    </citation>
    <scope>NUCLEOTIDE SEQUENCE</scope>
</reference>
<evidence type="ECO:0000256" key="1">
    <source>
        <dbReference type="ARBA" id="ARBA00022448"/>
    </source>
</evidence>
<evidence type="ECO:0000256" key="5">
    <source>
        <dbReference type="ARBA" id="ARBA00023004"/>
    </source>
</evidence>
<keyword evidence="5" id="KW-0408">Iron</keyword>
<organism evidence="7">
    <name type="scientific">hydrothermal vent metagenome</name>
    <dbReference type="NCBI Taxonomy" id="652676"/>
    <lineage>
        <taxon>unclassified sequences</taxon>
        <taxon>metagenomes</taxon>
        <taxon>ecological metagenomes</taxon>
    </lineage>
</organism>
<dbReference type="InterPro" id="IPR010980">
    <property type="entry name" value="Cyt_c/b562"/>
</dbReference>
<evidence type="ECO:0000256" key="3">
    <source>
        <dbReference type="ARBA" id="ARBA00022723"/>
    </source>
</evidence>
<sequence length="150" mass="17422">MKKILIGLLAFIFTNIAFANKIDDAVEYRQAAFELFQAHFAPMGAMVTGKVGFNEKEFNYNAKQLKELSDMPWRFFIEGSDMHENSHAKDEVWWKDKKDFIKNIKQFKKAVNKLNKLAKNKNSDIPAVKKAFIQTAKACKSCHKKFRQKN</sequence>
<dbReference type="PROSITE" id="PS51009">
    <property type="entry name" value="CYTCII"/>
    <property type="match status" value="1"/>
</dbReference>
<dbReference type="Pfam" id="PF01322">
    <property type="entry name" value="Cytochrom_C_2"/>
    <property type="match status" value="1"/>
</dbReference>
<dbReference type="InterPro" id="IPR002321">
    <property type="entry name" value="Cyt_c_II"/>
</dbReference>
<keyword evidence="4" id="KW-0249">Electron transport</keyword>
<name>A0A1W1C404_9ZZZZ</name>
<keyword evidence="6" id="KW-0175">Coiled coil</keyword>
<dbReference type="Gene3D" id="1.20.120.10">
    <property type="entry name" value="Cytochrome c/b562"/>
    <property type="match status" value="1"/>
</dbReference>